<dbReference type="SUPFAM" id="SSF50129">
    <property type="entry name" value="GroES-like"/>
    <property type="match status" value="1"/>
</dbReference>
<dbReference type="CDD" id="cd08278">
    <property type="entry name" value="benzyl_alcohol_DH"/>
    <property type="match status" value="1"/>
</dbReference>
<protein>
    <submittedName>
        <fullName evidence="7">NAD(P)-dependent alcohol dehydrogenase</fullName>
    </submittedName>
</protein>
<dbReference type="PROSITE" id="PS00059">
    <property type="entry name" value="ADH_ZINC"/>
    <property type="match status" value="1"/>
</dbReference>
<dbReference type="Pfam" id="PF00107">
    <property type="entry name" value="ADH_zinc_N"/>
    <property type="match status" value="1"/>
</dbReference>
<dbReference type="PANTHER" id="PTHR43880">
    <property type="entry name" value="ALCOHOL DEHYDROGENASE"/>
    <property type="match status" value="1"/>
</dbReference>
<reference evidence="7" key="2">
    <citation type="submission" date="2023-07" db="EMBL/GenBank/DDBJ databases">
        <authorList>
            <person name="Shen H."/>
        </authorList>
    </citation>
    <scope>NUCLEOTIDE SEQUENCE</scope>
    <source>
        <strain evidence="7">TNR-22</strain>
    </source>
</reference>
<comment type="caution">
    <text evidence="7">The sequence shown here is derived from an EMBL/GenBank/DDBJ whole genome shotgun (WGS) entry which is preliminary data.</text>
</comment>
<dbReference type="Proteomes" id="UP001174932">
    <property type="component" value="Unassembled WGS sequence"/>
</dbReference>
<dbReference type="SMART" id="SM00829">
    <property type="entry name" value="PKS_ER"/>
    <property type="match status" value="1"/>
</dbReference>
<dbReference type="InterPro" id="IPR002328">
    <property type="entry name" value="ADH_Zn_CS"/>
</dbReference>
<keyword evidence="3" id="KW-0560">Oxidoreductase</keyword>
<dbReference type="InterPro" id="IPR011032">
    <property type="entry name" value="GroES-like_sf"/>
</dbReference>
<dbReference type="PANTHER" id="PTHR43880:SF12">
    <property type="entry name" value="ALCOHOL DEHYDROGENASE CLASS-3"/>
    <property type="match status" value="1"/>
</dbReference>
<proteinExistence type="inferred from homology"/>
<feature type="domain" description="Enoyl reductase (ER)" evidence="6">
    <location>
        <begin position="12"/>
        <end position="363"/>
    </location>
</feature>
<sequence length="366" mass="38571">MQITAAVARSQGADLSLETIDIEEPRDNEILVKVVATGVCHTDIVVRDGMLPTPMPVVLGHEGAGIVEKVGRGISKVKEGDKVVMTFNSCGHCPSCQDHHISYCHEFFPRNFFATRADGTSALSKGSETVHGNFFGQSSFATHAICHEVNVVKVPDSAPLELMGPLACGIQTGAGAVMNALKVSAGKSFAVFGSGSVGLSAIMAAKVVGATTIIAVDMNDERLAMARELGATHTINPGKADATAEIMAITGHGLNFALDTTGISSVIRNAVMALAPMGTCGILGASAMGTEIHLDEVHFMSGGRRLMGIVEGESNPDTFIPMLAELYAQGRFPFDKLVNFYDFADINQAIHDSENGKAIKPIVRMQ</sequence>
<reference evidence="7" key="1">
    <citation type="journal article" date="2015" name="Int. J. Syst. Evol. Microbiol.">
        <title>Rhizobium alvei sp. nov., isolated from a freshwater river.</title>
        <authorList>
            <person name="Sheu S.Y."/>
            <person name="Huang H.W."/>
            <person name="Young C.C."/>
            <person name="Chen W.M."/>
        </authorList>
    </citation>
    <scope>NUCLEOTIDE SEQUENCE</scope>
    <source>
        <strain evidence="7">TNR-22</strain>
    </source>
</reference>
<keyword evidence="1 5" id="KW-0479">Metal-binding</keyword>
<dbReference type="Gene3D" id="3.40.50.720">
    <property type="entry name" value="NAD(P)-binding Rossmann-like Domain"/>
    <property type="match status" value="1"/>
</dbReference>
<dbReference type="InterPro" id="IPR020843">
    <property type="entry name" value="ER"/>
</dbReference>
<keyword evidence="2 5" id="KW-0862">Zinc</keyword>
<evidence type="ECO:0000313" key="8">
    <source>
        <dbReference type="Proteomes" id="UP001174932"/>
    </source>
</evidence>
<evidence type="ECO:0000256" key="2">
    <source>
        <dbReference type="ARBA" id="ARBA00022833"/>
    </source>
</evidence>
<dbReference type="InterPro" id="IPR036291">
    <property type="entry name" value="NAD(P)-bd_dom_sf"/>
</dbReference>
<comment type="cofactor">
    <cofactor evidence="5">
        <name>Zn(2+)</name>
        <dbReference type="ChEBI" id="CHEBI:29105"/>
    </cofactor>
</comment>
<organism evidence="7 8">
    <name type="scientific">Rhizobium alvei</name>
    <dbReference type="NCBI Taxonomy" id="1132659"/>
    <lineage>
        <taxon>Bacteria</taxon>
        <taxon>Pseudomonadati</taxon>
        <taxon>Pseudomonadota</taxon>
        <taxon>Alphaproteobacteria</taxon>
        <taxon>Hyphomicrobiales</taxon>
        <taxon>Rhizobiaceae</taxon>
        <taxon>Rhizobium/Agrobacterium group</taxon>
        <taxon>Rhizobium</taxon>
    </lineage>
</organism>
<dbReference type="Pfam" id="PF08240">
    <property type="entry name" value="ADH_N"/>
    <property type="match status" value="1"/>
</dbReference>
<evidence type="ECO:0000259" key="6">
    <source>
        <dbReference type="SMART" id="SM00829"/>
    </source>
</evidence>
<dbReference type="InterPro" id="IPR013154">
    <property type="entry name" value="ADH-like_N"/>
</dbReference>
<keyword evidence="4" id="KW-0520">NAD</keyword>
<dbReference type="SUPFAM" id="SSF51735">
    <property type="entry name" value="NAD(P)-binding Rossmann-fold domains"/>
    <property type="match status" value="1"/>
</dbReference>
<keyword evidence="8" id="KW-1185">Reference proteome</keyword>
<gene>
    <name evidence="7" type="ORF">Q4481_21755</name>
</gene>
<name>A0ABT8YSV1_9HYPH</name>
<evidence type="ECO:0000256" key="5">
    <source>
        <dbReference type="RuleBase" id="RU361277"/>
    </source>
</evidence>
<accession>A0ABT8YSV1</accession>
<evidence type="ECO:0000256" key="3">
    <source>
        <dbReference type="ARBA" id="ARBA00023002"/>
    </source>
</evidence>
<dbReference type="Gene3D" id="3.90.180.10">
    <property type="entry name" value="Medium-chain alcohol dehydrogenases, catalytic domain"/>
    <property type="match status" value="1"/>
</dbReference>
<comment type="similarity">
    <text evidence="5">Belongs to the zinc-containing alcohol dehydrogenase family.</text>
</comment>
<dbReference type="InterPro" id="IPR013149">
    <property type="entry name" value="ADH-like_C"/>
</dbReference>
<evidence type="ECO:0000313" key="7">
    <source>
        <dbReference type="EMBL" id="MDO6966590.1"/>
    </source>
</evidence>
<dbReference type="EMBL" id="JAUOZU010000019">
    <property type="protein sequence ID" value="MDO6966590.1"/>
    <property type="molecule type" value="Genomic_DNA"/>
</dbReference>
<evidence type="ECO:0000256" key="1">
    <source>
        <dbReference type="ARBA" id="ARBA00022723"/>
    </source>
</evidence>
<evidence type="ECO:0000256" key="4">
    <source>
        <dbReference type="ARBA" id="ARBA00023027"/>
    </source>
</evidence>
<dbReference type="RefSeq" id="WP_304378516.1">
    <property type="nucleotide sequence ID" value="NZ_JAUOZU010000019.1"/>
</dbReference>